<accession>A0A497Y977</accession>
<gene>
    <name evidence="1" type="ORF">BCL90_1959</name>
</gene>
<dbReference type="AlphaFoldDB" id="A0A497Y977"/>
<sequence>MRPTKVNKLIRMNIPIFHWDKMESKTDLTD</sequence>
<reference evidence="1 2" key="1">
    <citation type="submission" date="2018-10" db="EMBL/GenBank/DDBJ databases">
        <title>Genomic Encyclopedia of Archaeal and Bacterial Type Strains, Phase II (KMG-II): from individual species to whole genera.</title>
        <authorList>
            <person name="Goeker M."/>
        </authorList>
    </citation>
    <scope>NUCLEOTIDE SEQUENCE [LARGE SCALE GENOMIC DNA]</scope>
    <source>
        <strain evidence="1 2">DSM 19624</strain>
    </source>
</reference>
<evidence type="ECO:0000313" key="2">
    <source>
        <dbReference type="Proteomes" id="UP000273898"/>
    </source>
</evidence>
<organism evidence="1 2">
    <name type="scientific">Pedobacter alluvionis</name>
    <dbReference type="NCBI Taxonomy" id="475253"/>
    <lineage>
        <taxon>Bacteria</taxon>
        <taxon>Pseudomonadati</taxon>
        <taxon>Bacteroidota</taxon>
        <taxon>Sphingobacteriia</taxon>
        <taxon>Sphingobacteriales</taxon>
        <taxon>Sphingobacteriaceae</taxon>
        <taxon>Pedobacter</taxon>
    </lineage>
</organism>
<name>A0A497Y977_9SPHI</name>
<protein>
    <submittedName>
        <fullName evidence="1">Uncharacterized protein</fullName>
    </submittedName>
</protein>
<dbReference type="Proteomes" id="UP000273898">
    <property type="component" value="Unassembled WGS sequence"/>
</dbReference>
<dbReference type="EMBL" id="RCCK01000011">
    <property type="protein sequence ID" value="RLJ76909.1"/>
    <property type="molecule type" value="Genomic_DNA"/>
</dbReference>
<proteinExistence type="predicted"/>
<comment type="caution">
    <text evidence="1">The sequence shown here is derived from an EMBL/GenBank/DDBJ whole genome shotgun (WGS) entry which is preliminary data.</text>
</comment>
<evidence type="ECO:0000313" key="1">
    <source>
        <dbReference type="EMBL" id="RLJ76909.1"/>
    </source>
</evidence>